<gene>
    <name evidence="1" type="ORF">FCM35_KLT08807</name>
</gene>
<sequence>MSHQGHVDNHSHWRADFDHEKWVKSSDGTIHISAKAMNIIWGNDPRFWQWVDLPESESCFKVGAELVQVSWIEVRGLLDLANFKLSQPTWYEIIYLIKFKADSFGWGQAPISFETGTSNTAKQRKSISLQPYREEYDKWHELSGGCVEIKPFMAGYLEFGMLEVDTQWWKGGMVFEGVKIRPVSRN</sequence>
<organism evidence="1 2">
    <name type="scientific">Carex littledalei</name>
    <dbReference type="NCBI Taxonomy" id="544730"/>
    <lineage>
        <taxon>Eukaryota</taxon>
        <taxon>Viridiplantae</taxon>
        <taxon>Streptophyta</taxon>
        <taxon>Embryophyta</taxon>
        <taxon>Tracheophyta</taxon>
        <taxon>Spermatophyta</taxon>
        <taxon>Magnoliopsida</taxon>
        <taxon>Liliopsida</taxon>
        <taxon>Poales</taxon>
        <taxon>Cyperaceae</taxon>
        <taxon>Cyperoideae</taxon>
        <taxon>Cariceae</taxon>
        <taxon>Carex</taxon>
        <taxon>Carex subgen. Euthyceras</taxon>
    </lineage>
</organism>
<proteinExistence type="predicted"/>
<evidence type="ECO:0000313" key="2">
    <source>
        <dbReference type="Proteomes" id="UP000623129"/>
    </source>
</evidence>
<accession>A0A833QUK1</accession>
<dbReference type="InterPro" id="IPR025886">
    <property type="entry name" value="PP2-like"/>
</dbReference>
<dbReference type="PANTHER" id="PTHR48478">
    <property type="entry name" value="LECTIN-LIKE"/>
    <property type="match status" value="1"/>
</dbReference>
<dbReference type="PANTHER" id="PTHR48478:SF1">
    <property type="entry name" value="LECTIN-LIKE"/>
    <property type="match status" value="1"/>
</dbReference>
<dbReference type="GO" id="GO:0030246">
    <property type="term" value="F:carbohydrate binding"/>
    <property type="evidence" value="ECO:0007669"/>
    <property type="project" value="InterPro"/>
</dbReference>
<protein>
    <submittedName>
        <fullName evidence="1">Putative F-box protein PP2-B12 isoform X2</fullName>
    </submittedName>
</protein>
<comment type="caution">
    <text evidence="1">The sequence shown here is derived from an EMBL/GenBank/DDBJ whole genome shotgun (WGS) entry which is preliminary data.</text>
</comment>
<dbReference type="AlphaFoldDB" id="A0A833QUK1"/>
<dbReference type="EMBL" id="SWLB01000019">
    <property type="protein sequence ID" value="KAF3325727.1"/>
    <property type="molecule type" value="Genomic_DNA"/>
</dbReference>
<dbReference type="OrthoDB" id="2107747at2759"/>
<name>A0A833QUK1_9POAL</name>
<dbReference type="Pfam" id="PF14299">
    <property type="entry name" value="PP2"/>
    <property type="match status" value="1"/>
</dbReference>
<dbReference type="Proteomes" id="UP000623129">
    <property type="component" value="Unassembled WGS sequence"/>
</dbReference>
<evidence type="ECO:0000313" key="1">
    <source>
        <dbReference type="EMBL" id="KAF3325727.1"/>
    </source>
</evidence>
<dbReference type="InterPro" id="IPR052147">
    <property type="entry name" value="PP2-like/Lectin"/>
</dbReference>
<reference evidence="1" key="1">
    <citation type="submission" date="2020-01" db="EMBL/GenBank/DDBJ databases">
        <title>Genome sequence of Kobresia littledalei, the first chromosome-level genome in the family Cyperaceae.</title>
        <authorList>
            <person name="Qu G."/>
        </authorList>
    </citation>
    <scope>NUCLEOTIDE SEQUENCE</scope>
    <source>
        <strain evidence="1">C.B.Clarke</strain>
        <tissue evidence="1">Leaf</tissue>
    </source>
</reference>
<keyword evidence="2" id="KW-1185">Reference proteome</keyword>